<accession>A0A0V0GPQ9</accession>
<protein>
    <submittedName>
        <fullName evidence="1">Putative ovule protein</fullName>
    </submittedName>
</protein>
<sequence length="76" mass="8600">MPFPIKAGYSAALLLLESFIICFSTAYWQPLRAAEHLLLCLPSCYSKGFRNRTVPNICDPFHQTAIKLNSLAYIYS</sequence>
<dbReference type="AlphaFoldDB" id="A0A0V0GPQ9"/>
<name>A0A0V0GPQ9_SOLCH</name>
<evidence type="ECO:0000313" key="1">
    <source>
        <dbReference type="EMBL" id="JAP10244.1"/>
    </source>
</evidence>
<reference evidence="1" key="1">
    <citation type="submission" date="2015-12" db="EMBL/GenBank/DDBJ databases">
        <title>Gene expression during late stages of embryo sac development: a critical building block for successful pollen-pistil interactions.</title>
        <authorList>
            <person name="Liu Y."/>
            <person name="Joly V."/>
            <person name="Sabar M."/>
            <person name="Matton D.P."/>
        </authorList>
    </citation>
    <scope>NUCLEOTIDE SEQUENCE</scope>
</reference>
<dbReference type="EMBL" id="GEDG01033469">
    <property type="protein sequence ID" value="JAP10244.1"/>
    <property type="molecule type" value="Transcribed_RNA"/>
</dbReference>
<organism evidence="1">
    <name type="scientific">Solanum chacoense</name>
    <name type="common">Chaco potato</name>
    <dbReference type="NCBI Taxonomy" id="4108"/>
    <lineage>
        <taxon>Eukaryota</taxon>
        <taxon>Viridiplantae</taxon>
        <taxon>Streptophyta</taxon>
        <taxon>Embryophyta</taxon>
        <taxon>Tracheophyta</taxon>
        <taxon>Spermatophyta</taxon>
        <taxon>Magnoliopsida</taxon>
        <taxon>eudicotyledons</taxon>
        <taxon>Gunneridae</taxon>
        <taxon>Pentapetalae</taxon>
        <taxon>asterids</taxon>
        <taxon>lamiids</taxon>
        <taxon>Solanales</taxon>
        <taxon>Solanaceae</taxon>
        <taxon>Solanoideae</taxon>
        <taxon>Solaneae</taxon>
        <taxon>Solanum</taxon>
    </lineage>
</organism>
<proteinExistence type="predicted"/>